<evidence type="ECO:0000256" key="3">
    <source>
        <dbReference type="ARBA" id="ARBA00012065"/>
    </source>
</evidence>
<evidence type="ECO:0000313" key="7">
    <source>
        <dbReference type="EMBL" id="KXH60335.1"/>
    </source>
</evidence>
<dbReference type="Gene3D" id="3.40.50.1820">
    <property type="entry name" value="alpha/beta hydrolase"/>
    <property type="match status" value="1"/>
</dbReference>
<keyword evidence="8" id="KW-1185">Reference proteome</keyword>
<keyword evidence="4" id="KW-0378">Hydrolase</keyword>
<organism evidence="7 8">
    <name type="scientific">Colletotrichum nymphaeae SA-01</name>
    <dbReference type="NCBI Taxonomy" id="1460502"/>
    <lineage>
        <taxon>Eukaryota</taxon>
        <taxon>Fungi</taxon>
        <taxon>Dikarya</taxon>
        <taxon>Ascomycota</taxon>
        <taxon>Pezizomycotina</taxon>
        <taxon>Sordariomycetes</taxon>
        <taxon>Hypocreomycetidae</taxon>
        <taxon>Glomerellales</taxon>
        <taxon>Glomerellaceae</taxon>
        <taxon>Colletotrichum</taxon>
        <taxon>Colletotrichum acutatum species complex</taxon>
    </lineage>
</organism>
<dbReference type="InterPro" id="IPR023594">
    <property type="entry name" value="Haloalkane_dehalogenase_2"/>
</dbReference>
<evidence type="ECO:0000256" key="4">
    <source>
        <dbReference type="ARBA" id="ARBA00022801"/>
    </source>
</evidence>
<dbReference type="Proteomes" id="UP000070054">
    <property type="component" value="Unassembled WGS sequence"/>
</dbReference>
<accession>A0A135UIX3</accession>
<comment type="similarity">
    <text evidence="1">Belongs to the haloalkane dehalogenase family. Type 2 subfamily.</text>
</comment>
<protein>
    <recommendedName>
        <fullName evidence="3">haloalkane dehalogenase</fullName>
        <ecNumber evidence="3">3.8.1.5</ecNumber>
    </recommendedName>
</protein>
<feature type="domain" description="AB hydrolase-1" evidence="6">
    <location>
        <begin position="41"/>
        <end position="286"/>
    </location>
</feature>
<dbReference type="PRINTS" id="PR00412">
    <property type="entry name" value="EPOXHYDRLASE"/>
</dbReference>
<dbReference type="PANTHER" id="PTHR43329">
    <property type="entry name" value="EPOXIDE HYDROLASE"/>
    <property type="match status" value="1"/>
</dbReference>
<name>A0A135UIX3_9PEZI</name>
<dbReference type="InterPro" id="IPR000639">
    <property type="entry name" value="Epox_hydrolase-like"/>
</dbReference>
<dbReference type="NCBIfam" id="NF002938">
    <property type="entry name" value="PRK03592.1"/>
    <property type="match status" value="1"/>
</dbReference>
<dbReference type="Pfam" id="PF00561">
    <property type="entry name" value="Abhydrolase_1"/>
    <property type="match status" value="1"/>
</dbReference>
<comment type="caution">
    <text evidence="7">The sequence shown here is derived from an EMBL/GenBank/DDBJ whole genome shotgun (WGS) entry which is preliminary data.</text>
</comment>
<dbReference type="AlphaFoldDB" id="A0A135UIX3"/>
<comment type="similarity">
    <text evidence="5">Belongs to the AB hydrolase superfamily. Epoxide hydrolase family.</text>
</comment>
<evidence type="ECO:0000256" key="5">
    <source>
        <dbReference type="ARBA" id="ARBA00038334"/>
    </source>
</evidence>
<dbReference type="HAMAP" id="MF_01231">
    <property type="entry name" value="Haloalk_dehal_type2"/>
    <property type="match status" value="1"/>
</dbReference>
<dbReference type="EMBL" id="JEMN01000524">
    <property type="protein sequence ID" value="KXH60335.1"/>
    <property type="molecule type" value="Genomic_DNA"/>
</dbReference>
<dbReference type="EC" id="3.8.1.5" evidence="3"/>
<dbReference type="InterPro" id="IPR029058">
    <property type="entry name" value="AB_hydrolase_fold"/>
</dbReference>
<sequence length="300" mass="34016">MALTPGNNVSAEFPFEKSRVHLLGSDMAYVDTGSSPGSATLFLHGNPTSSYLWRNIIPHIAGKSRCIAPDLIGFGDSDKVPGLEYRVADHQRYLDAFLDVVLPTEKITLVLHDWGSALGFDWARRHEDRIAGLALMEFMHPSSSWETAPKAMADNFKPFREPGLGRQLIIDQNVFIERILPGSIVRQLSEEEMTEYRRPFLDPASREPLWRFPNEIPIEGQPAEVAEIAEKYMAWLFQTELPKLFFWVTPGGTIGEERAVEFMKKLRNTRSIYLGPGVHFVQEDHPLAIGREISHWLPSF</sequence>
<reference evidence="7 8" key="1">
    <citation type="submission" date="2014-02" db="EMBL/GenBank/DDBJ databases">
        <title>The genome sequence of Colletotrichum nymphaeae SA-01.</title>
        <authorList>
            <person name="Baroncelli R."/>
            <person name="Thon M.R."/>
        </authorList>
    </citation>
    <scope>NUCLEOTIDE SEQUENCE [LARGE SCALE GENOMIC DNA]</scope>
    <source>
        <strain evidence="7 8">SA-01</strain>
    </source>
</reference>
<dbReference type="SUPFAM" id="SSF53474">
    <property type="entry name" value="alpha/beta-Hydrolases"/>
    <property type="match status" value="1"/>
</dbReference>
<dbReference type="GO" id="GO:0018786">
    <property type="term" value="F:haloalkane dehalogenase activity"/>
    <property type="evidence" value="ECO:0007669"/>
    <property type="project" value="UniProtKB-EC"/>
</dbReference>
<evidence type="ECO:0000259" key="6">
    <source>
        <dbReference type="Pfam" id="PF00561"/>
    </source>
</evidence>
<dbReference type="InterPro" id="IPR000073">
    <property type="entry name" value="AB_hydrolase_1"/>
</dbReference>
<evidence type="ECO:0000256" key="1">
    <source>
        <dbReference type="ARBA" id="ARBA00007213"/>
    </source>
</evidence>
<comment type="subunit">
    <text evidence="2">Monomer.</text>
</comment>
<evidence type="ECO:0000256" key="2">
    <source>
        <dbReference type="ARBA" id="ARBA00011245"/>
    </source>
</evidence>
<gene>
    <name evidence="7" type="ORF">CNYM01_01617</name>
</gene>
<evidence type="ECO:0000313" key="8">
    <source>
        <dbReference type="Proteomes" id="UP000070054"/>
    </source>
</evidence>
<proteinExistence type="inferred from homology"/>